<dbReference type="InterPro" id="IPR000223">
    <property type="entry name" value="Pept_S26A_signal_pept_1"/>
</dbReference>
<accession>A0A382BQM8</accession>
<protein>
    <recommendedName>
        <fullName evidence="3">signal peptidase I</fullName>
        <ecNumber evidence="3">3.4.21.89</ecNumber>
    </recommendedName>
</protein>
<dbReference type="InterPro" id="IPR019757">
    <property type="entry name" value="Pept_S26A_signal_pept_1_Lys-AS"/>
</dbReference>
<dbReference type="InterPro" id="IPR019756">
    <property type="entry name" value="Pept_S26A_signal_pept_1_Ser-AS"/>
</dbReference>
<evidence type="ECO:0000256" key="3">
    <source>
        <dbReference type="ARBA" id="ARBA00013208"/>
    </source>
</evidence>
<dbReference type="GO" id="GO:0004252">
    <property type="term" value="F:serine-type endopeptidase activity"/>
    <property type="evidence" value="ECO:0007669"/>
    <property type="project" value="InterPro"/>
</dbReference>
<dbReference type="SUPFAM" id="SSF51306">
    <property type="entry name" value="LexA/Signal peptidase"/>
    <property type="match status" value="1"/>
</dbReference>
<gene>
    <name evidence="8" type="ORF">METZ01_LOCUS168959</name>
</gene>
<dbReference type="NCBIfam" id="TIGR02227">
    <property type="entry name" value="sigpep_I_bact"/>
    <property type="match status" value="1"/>
</dbReference>
<dbReference type="CDD" id="cd06530">
    <property type="entry name" value="S26_SPase_I"/>
    <property type="match status" value="1"/>
</dbReference>
<keyword evidence="6" id="KW-0812">Transmembrane</keyword>
<dbReference type="GO" id="GO:0009003">
    <property type="term" value="F:signal peptidase activity"/>
    <property type="evidence" value="ECO:0007669"/>
    <property type="project" value="UniProtKB-EC"/>
</dbReference>
<sequence>MDFALILVVITFFAGFIWAIDSLFFKRNRLVGVEKGDARDPILVEYAKSFFPILLLVLVLRSFLFEPFRIPSGSMMPTLVAGDFIFVNKFAYGLRLPVVNTKILEIGRPERGDVLVFKLPSDPSTNYIKRVIGLPGDIVVYDSRDKQLNINGNDIVLEVIEPYQRDGSIYLVHEDLGEAEHLMLHNLGRLSPGGTYVVPEGHYFMMGDNRDNSRDSRFPGVSFIPENRLVGKAVRIWMSWQGGPVWDRIGRGIH</sequence>
<dbReference type="PROSITE" id="PS00760">
    <property type="entry name" value="SPASE_I_2"/>
    <property type="match status" value="1"/>
</dbReference>
<dbReference type="GO" id="GO:0016020">
    <property type="term" value="C:membrane"/>
    <property type="evidence" value="ECO:0007669"/>
    <property type="project" value="InterPro"/>
</dbReference>
<reference evidence="8" key="1">
    <citation type="submission" date="2018-05" db="EMBL/GenBank/DDBJ databases">
        <authorList>
            <person name="Lanie J.A."/>
            <person name="Ng W.-L."/>
            <person name="Kazmierczak K.M."/>
            <person name="Andrzejewski T.M."/>
            <person name="Davidsen T.M."/>
            <person name="Wayne K.J."/>
            <person name="Tettelin H."/>
            <person name="Glass J.I."/>
            <person name="Rusch D."/>
            <person name="Podicherti R."/>
            <person name="Tsui H.-C.T."/>
            <person name="Winkler M.E."/>
        </authorList>
    </citation>
    <scope>NUCLEOTIDE SEQUENCE</scope>
</reference>
<dbReference type="PRINTS" id="PR00727">
    <property type="entry name" value="LEADERPTASE"/>
</dbReference>
<feature type="transmembrane region" description="Helical" evidence="6">
    <location>
        <begin position="43"/>
        <end position="64"/>
    </location>
</feature>
<dbReference type="EC" id="3.4.21.89" evidence="3"/>
<organism evidence="8">
    <name type="scientific">marine metagenome</name>
    <dbReference type="NCBI Taxonomy" id="408172"/>
    <lineage>
        <taxon>unclassified sequences</taxon>
        <taxon>metagenomes</taxon>
        <taxon>ecological metagenomes</taxon>
    </lineage>
</organism>
<evidence type="ECO:0000259" key="7">
    <source>
        <dbReference type="Pfam" id="PF10502"/>
    </source>
</evidence>
<keyword evidence="6" id="KW-1133">Transmembrane helix</keyword>
<comment type="catalytic activity">
    <reaction evidence="1">
        <text>Cleavage of hydrophobic, N-terminal signal or leader sequences from secreted and periplasmic proteins.</text>
        <dbReference type="EC" id="3.4.21.89"/>
    </reaction>
</comment>
<evidence type="ECO:0000256" key="1">
    <source>
        <dbReference type="ARBA" id="ARBA00000677"/>
    </source>
</evidence>
<dbReference type="EMBL" id="UINC01030919">
    <property type="protein sequence ID" value="SVB16105.1"/>
    <property type="molecule type" value="Genomic_DNA"/>
</dbReference>
<keyword evidence="5" id="KW-0378">Hydrolase</keyword>
<dbReference type="PROSITE" id="PS00761">
    <property type="entry name" value="SPASE_I_3"/>
    <property type="match status" value="1"/>
</dbReference>
<dbReference type="InterPro" id="IPR019758">
    <property type="entry name" value="Pept_S26A_signal_pept_1_CS"/>
</dbReference>
<name>A0A382BQM8_9ZZZZ</name>
<evidence type="ECO:0000256" key="4">
    <source>
        <dbReference type="ARBA" id="ARBA00022670"/>
    </source>
</evidence>
<evidence type="ECO:0000256" key="2">
    <source>
        <dbReference type="ARBA" id="ARBA00009370"/>
    </source>
</evidence>
<keyword evidence="6" id="KW-0472">Membrane</keyword>
<dbReference type="PANTHER" id="PTHR43390">
    <property type="entry name" value="SIGNAL PEPTIDASE I"/>
    <property type="match status" value="1"/>
</dbReference>
<dbReference type="Pfam" id="PF10502">
    <property type="entry name" value="Peptidase_S26"/>
    <property type="match status" value="1"/>
</dbReference>
<evidence type="ECO:0000256" key="6">
    <source>
        <dbReference type="SAM" id="Phobius"/>
    </source>
</evidence>
<evidence type="ECO:0000313" key="8">
    <source>
        <dbReference type="EMBL" id="SVB16105.1"/>
    </source>
</evidence>
<dbReference type="AlphaFoldDB" id="A0A382BQM8"/>
<keyword evidence="4" id="KW-0645">Protease</keyword>
<evidence type="ECO:0000256" key="5">
    <source>
        <dbReference type="ARBA" id="ARBA00022801"/>
    </source>
</evidence>
<comment type="similarity">
    <text evidence="2">Belongs to the peptidase S26 family.</text>
</comment>
<dbReference type="Gene3D" id="2.10.109.10">
    <property type="entry name" value="Umud Fragment, subunit A"/>
    <property type="match status" value="1"/>
</dbReference>
<dbReference type="GO" id="GO:0006465">
    <property type="term" value="P:signal peptide processing"/>
    <property type="evidence" value="ECO:0007669"/>
    <property type="project" value="InterPro"/>
</dbReference>
<dbReference type="InterPro" id="IPR036286">
    <property type="entry name" value="LexA/Signal_pep-like_sf"/>
</dbReference>
<dbReference type="InterPro" id="IPR019533">
    <property type="entry name" value="Peptidase_S26"/>
</dbReference>
<dbReference type="PANTHER" id="PTHR43390:SF1">
    <property type="entry name" value="CHLOROPLAST PROCESSING PEPTIDASE"/>
    <property type="match status" value="1"/>
</dbReference>
<proteinExistence type="inferred from homology"/>
<feature type="domain" description="Peptidase S26" evidence="7">
    <location>
        <begin position="44"/>
        <end position="237"/>
    </location>
</feature>
<dbReference type="PROSITE" id="PS00501">
    <property type="entry name" value="SPASE_I_1"/>
    <property type="match status" value="1"/>
</dbReference>